<dbReference type="EMBL" id="AZIL01001224">
    <property type="protein sequence ID" value="EWM24480.1"/>
    <property type="molecule type" value="Genomic_DNA"/>
</dbReference>
<keyword evidence="2" id="KW-1185">Reference proteome</keyword>
<comment type="caution">
    <text evidence="1">The sequence shown here is derived from an EMBL/GenBank/DDBJ whole genome shotgun (WGS) entry which is preliminary data.</text>
</comment>
<dbReference type="AlphaFoldDB" id="W7TBW1"/>
<sequence length="154" mass="17688">MFPGDDGDWNCARIQSKQRHVPFVFISCFFSRLRGTIVGGDRRIRSHGVVKVLGKPIDAWPGRVVVRHELQNKSCIYHPRPVDYFPNTLLLRDQDVPSQDIAWHLPTSALPLLGNFKMAVATHQHFHVRLKLPRLLHDVVILRRSLKFGPNCPK</sequence>
<evidence type="ECO:0000313" key="2">
    <source>
        <dbReference type="Proteomes" id="UP000019335"/>
    </source>
</evidence>
<organism evidence="1 2">
    <name type="scientific">Nannochloropsis gaditana</name>
    <dbReference type="NCBI Taxonomy" id="72520"/>
    <lineage>
        <taxon>Eukaryota</taxon>
        <taxon>Sar</taxon>
        <taxon>Stramenopiles</taxon>
        <taxon>Ochrophyta</taxon>
        <taxon>Eustigmatophyceae</taxon>
        <taxon>Eustigmatales</taxon>
        <taxon>Monodopsidaceae</taxon>
        <taxon>Nannochloropsis</taxon>
    </lineage>
</organism>
<protein>
    <submittedName>
        <fullName evidence="1">Uncharacterized protein</fullName>
    </submittedName>
</protein>
<reference evidence="1 2" key="1">
    <citation type="journal article" date="2014" name="Mol. Plant">
        <title>Chromosome Scale Genome Assembly and Transcriptome Profiling of Nannochloropsis gaditana in Nitrogen Depletion.</title>
        <authorList>
            <person name="Corteggiani Carpinelli E."/>
            <person name="Telatin A."/>
            <person name="Vitulo N."/>
            <person name="Forcato C."/>
            <person name="D'Angelo M."/>
            <person name="Schiavon R."/>
            <person name="Vezzi A."/>
            <person name="Giacometti G.M."/>
            <person name="Morosinotto T."/>
            <person name="Valle G."/>
        </authorList>
    </citation>
    <scope>NUCLEOTIDE SEQUENCE [LARGE SCALE GENOMIC DNA]</scope>
    <source>
        <strain evidence="1 2">B-31</strain>
    </source>
</reference>
<dbReference type="Proteomes" id="UP000019335">
    <property type="component" value="Chromosome 13"/>
</dbReference>
<gene>
    <name evidence="1" type="ORF">Naga_100633g2</name>
</gene>
<name>W7TBW1_9STRA</name>
<accession>W7TBW1</accession>
<proteinExistence type="predicted"/>
<evidence type="ECO:0000313" key="1">
    <source>
        <dbReference type="EMBL" id="EWM24480.1"/>
    </source>
</evidence>